<evidence type="ECO:0000256" key="1">
    <source>
        <dbReference type="SAM" id="Phobius"/>
    </source>
</evidence>
<dbReference type="Proteomes" id="UP000277256">
    <property type="component" value="Unassembled WGS sequence"/>
</dbReference>
<dbReference type="RefSeq" id="WP_125246410.1">
    <property type="nucleotide sequence ID" value="NZ_RSEB01000001.1"/>
</dbReference>
<keyword evidence="3" id="KW-1185">Reference proteome</keyword>
<organism evidence="2 3">
    <name type="scientific">Glycomyces terrestris</name>
    <dbReference type="NCBI Taxonomy" id="2493553"/>
    <lineage>
        <taxon>Bacteria</taxon>
        <taxon>Bacillati</taxon>
        <taxon>Actinomycetota</taxon>
        <taxon>Actinomycetes</taxon>
        <taxon>Glycomycetales</taxon>
        <taxon>Glycomycetaceae</taxon>
        <taxon>Glycomyces</taxon>
    </lineage>
</organism>
<evidence type="ECO:0000313" key="2">
    <source>
        <dbReference type="EMBL" id="RRS01935.1"/>
    </source>
</evidence>
<evidence type="ECO:0000313" key="3">
    <source>
        <dbReference type="Proteomes" id="UP000277256"/>
    </source>
</evidence>
<accession>A0A426V522</accession>
<sequence>MHPSDAPGHRVQVRRRPVFPAIVVGSSVFTAAGGAALVFGLGNPGGIGFLVFSALTALIGVLEFAKPYCVYDPARGELRFPDLFGVKDRVHGAPAGEHLYFDGRTVVRALPNGARIAVKTWPGRAEDVARMTALMPRHPGAPMNPGR</sequence>
<comment type="caution">
    <text evidence="2">The sequence shown here is derived from an EMBL/GenBank/DDBJ whole genome shotgun (WGS) entry which is preliminary data.</text>
</comment>
<feature type="transmembrane region" description="Helical" evidence="1">
    <location>
        <begin position="47"/>
        <end position="65"/>
    </location>
</feature>
<dbReference type="EMBL" id="RSEB01000001">
    <property type="protein sequence ID" value="RRS01935.1"/>
    <property type="molecule type" value="Genomic_DNA"/>
</dbReference>
<reference evidence="2 3" key="1">
    <citation type="submission" date="2018-12" db="EMBL/GenBank/DDBJ databases">
        <title>Glycomyces sp. YIM 121974 draft genome.</title>
        <authorList>
            <person name="Li Q."/>
        </authorList>
    </citation>
    <scope>NUCLEOTIDE SEQUENCE [LARGE SCALE GENOMIC DNA]</scope>
    <source>
        <strain evidence="2 3">YIM 121974</strain>
    </source>
</reference>
<keyword evidence="1" id="KW-0472">Membrane</keyword>
<dbReference type="OrthoDB" id="5192309at2"/>
<name>A0A426V522_9ACTN</name>
<protein>
    <submittedName>
        <fullName evidence="2">Uncharacterized protein</fullName>
    </submittedName>
</protein>
<feature type="transmembrane region" description="Helical" evidence="1">
    <location>
        <begin position="21"/>
        <end position="41"/>
    </location>
</feature>
<dbReference type="AlphaFoldDB" id="A0A426V522"/>
<keyword evidence="1" id="KW-0812">Transmembrane</keyword>
<keyword evidence="1" id="KW-1133">Transmembrane helix</keyword>
<gene>
    <name evidence="2" type="ORF">EIW28_04100</name>
</gene>
<proteinExistence type="predicted"/>